<name>A0A0W8EA32_9ZZZZ</name>
<dbReference type="InterPro" id="IPR014244">
    <property type="entry name" value="RNA_pol_sigma-I"/>
</dbReference>
<protein>
    <submittedName>
        <fullName evidence="6">Rna polymerase sigma-54 factor rpon</fullName>
    </submittedName>
</protein>
<organism evidence="6">
    <name type="scientific">hydrocarbon metagenome</name>
    <dbReference type="NCBI Taxonomy" id="938273"/>
    <lineage>
        <taxon>unclassified sequences</taxon>
        <taxon>metagenomes</taxon>
        <taxon>ecological metagenomes</taxon>
    </lineage>
</organism>
<evidence type="ECO:0000256" key="1">
    <source>
        <dbReference type="ARBA" id="ARBA00022490"/>
    </source>
</evidence>
<feature type="domain" description="RNA polymerase sigma-70 region 2" evidence="5">
    <location>
        <begin position="40"/>
        <end position="100"/>
    </location>
</feature>
<accession>A0A0W8EA32</accession>
<evidence type="ECO:0000256" key="3">
    <source>
        <dbReference type="ARBA" id="ARBA00023125"/>
    </source>
</evidence>
<dbReference type="EMBL" id="LNQE01001820">
    <property type="protein sequence ID" value="KUG05315.1"/>
    <property type="molecule type" value="Genomic_DNA"/>
</dbReference>
<evidence type="ECO:0000259" key="5">
    <source>
        <dbReference type="Pfam" id="PF04542"/>
    </source>
</evidence>
<dbReference type="SUPFAM" id="SSF88946">
    <property type="entry name" value="Sigma2 domain of RNA polymerase sigma factors"/>
    <property type="match status" value="1"/>
</dbReference>
<dbReference type="InterPro" id="IPR007627">
    <property type="entry name" value="RNA_pol_sigma70_r2"/>
</dbReference>
<keyword evidence="4" id="KW-0804">Transcription</keyword>
<dbReference type="PIRSF" id="PIRSF038953">
    <property type="entry name" value="SigI"/>
    <property type="match status" value="1"/>
</dbReference>
<reference evidence="6" key="1">
    <citation type="journal article" date="2015" name="Proc. Natl. Acad. Sci. U.S.A.">
        <title>Networks of energetic and metabolic interactions define dynamics in microbial communities.</title>
        <authorList>
            <person name="Embree M."/>
            <person name="Liu J.K."/>
            <person name="Al-Bassam M.M."/>
            <person name="Zengler K."/>
        </authorList>
    </citation>
    <scope>NUCLEOTIDE SEQUENCE</scope>
</reference>
<keyword evidence="1" id="KW-0963">Cytoplasm</keyword>
<sequence length="239" mass="28094">MLGERSTKLEIIVYRGWEQYSAGNENAIEDIYPEIMPFCLRVCSKTCGRYINENDEESSIARFSILEAFDTYDPDKGRILGYLGRVIRSRIIDYKRSEKKRQAISIWEIQNDKNGIEIVRDSSIEDIVDEMARKQEIDIFSHILQSYDICFNELAKNSPRHNKTREEAKQIAWKIASEEAYREYLLDKKKLPVKMLEEREMVSRKLVDRYRRYIIANALIIIYDLAYLKPYVLPSKGGA</sequence>
<dbReference type="GO" id="GO:0003677">
    <property type="term" value="F:DNA binding"/>
    <property type="evidence" value="ECO:0007669"/>
    <property type="project" value="UniProtKB-KW"/>
</dbReference>
<evidence type="ECO:0000313" key="6">
    <source>
        <dbReference type="EMBL" id="KUG05315.1"/>
    </source>
</evidence>
<evidence type="ECO:0000256" key="2">
    <source>
        <dbReference type="ARBA" id="ARBA00023015"/>
    </source>
</evidence>
<comment type="caution">
    <text evidence="6">The sequence shown here is derived from an EMBL/GenBank/DDBJ whole genome shotgun (WGS) entry which is preliminary data.</text>
</comment>
<keyword evidence="2" id="KW-0805">Transcription regulation</keyword>
<dbReference type="HAMAP" id="MF_02064">
    <property type="entry name" value="Sigma70_SigI"/>
    <property type="match status" value="1"/>
</dbReference>
<dbReference type="Gene3D" id="1.10.1740.10">
    <property type="match status" value="1"/>
</dbReference>
<dbReference type="GO" id="GO:0003700">
    <property type="term" value="F:DNA-binding transcription factor activity"/>
    <property type="evidence" value="ECO:0007669"/>
    <property type="project" value="InterPro"/>
</dbReference>
<proteinExistence type="inferred from homology"/>
<dbReference type="GO" id="GO:0006352">
    <property type="term" value="P:DNA-templated transcription initiation"/>
    <property type="evidence" value="ECO:0007669"/>
    <property type="project" value="InterPro"/>
</dbReference>
<dbReference type="Pfam" id="PF04542">
    <property type="entry name" value="Sigma70_r2"/>
    <property type="match status" value="1"/>
</dbReference>
<keyword evidence="3" id="KW-0238">DNA-binding</keyword>
<dbReference type="InterPro" id="IPR013325">
    <property type="entry name" value="RNA_pol_sigma_r2"/>
</dbReference>
<gene>
    <name evidence="6" type="ORF">ASZ90_017256</name>
</gene>
<evidence type="ECO:0000256" key="4">
    <source>
        <dbReference type="ARBA" id="ARBA00023163"/>
    </source>
</evidence>
<dbReference type="AlphaFoldDB" id="A0A0W8EA32"/>